<dbReference type="PANTHER" id="PTHR43673:SF10">
    <property type="entry name" value="NADH DEHYDROGENASE_NAD(P)H NITROREDUCTASE XCC3605-RELATED"/>
    <property type="match status" value="1"/>
</dbReference>
<dbReference type="Pfam" id="PF00881">
    <property type="entry name" value="Nitroreductase"/>
    <property type="match status" value="1"/>
</dbReference>
<dbReference type="Gene3D" id="3.40.109.10">
    <property type="entry name" value="NADH Oxidase"/>
    <property type="match status" value="1"/>
</dbReference>
<evidence type="ECO:0000313" key="5">
    <source>
        <dbReference type="Proteomes" id="UP000613208"/>
    </source>
</evidence>
<keyword evidence="5" id="KW-1185">Reference proteome</keyword>
<protein>
    <submittedName>
        <fullName evidence="4">Diguanylate cyclase</fullName>
    </submittedName>
</protein>
<proteinExistence type="inferred from homology"/>
<name>A0A916QAA1_9FIRM</name>
<dbReference type="SUPFAM" id="SSF55469">
    <property type="entry name" value="FMN-dependent nitroreductase-like"/>
    <property type="match status" value="1"/>
</dbReference>
<dbReference type="EMBL" id="BLYI01000043">
    <property type="protein sequence ID" value="GFO85496.1"/>
    <property type="molecule type" value="Genomic_DNA"/>
</dbReference>
<evidence type="ECO:0000256" key="2">
    <source>
        <dbReference type="ARBA" id="ARBA00023002"/>
    </source>
</evidence>
<dbReference type="AlphaFoldDB" id="A0A916QAA1"/>
<dbReference type="CDD" id="cd02136">
    <property type="entry name" value="PnbA_NfnB-like"/>
    <property type="match status" value="1"/>
</dbReference>
<keyword evidence="2" id="KW-0560">Oxidoreductase</keyword>
<dbReference type="Proteomes" id="UP000613208">
    <property type="component" value="Unassembled WGS sequence"/>
</dbReference>
<dbReference type="GO" id="GO:0016491">
    <property type="term" value="F:oxidoreductase activity"/>
    <property type="evidence" value="ECO:0007669"/>
    <property type="project" value="UniProtKB-KW"/>
</dbReference>
<evidence type="ECO:0000313" key="4">
    <source>
        <dbReference type="EMBL" id="GFO85496.1"/>
    </source>
</evidence>
<reference evidence="4" key="1">
    <citation type="submission" date="2020-06" db="EMBL/GenBank/DDBJ databases">
        <title>Characterization of fructooligosaccharide metabolism and fructooligosaccharide-degrading enzymes in human commensal butyrate producers.</title>
        <authorList>
            <person name="Tanno H."/>
            <person name="Fujii T."/>
            <person name="Hirano K."/>
            <person name="Maeno S."/>
            <person name="Tonozuka T."/>
            <person name="Sakamoto M."/>
            <person name="Ohkuma M."/>
            <person name="Tochio T."/>
            <person name="Endo A."/>
        </authorList>
    </citation>
    <scope>NUCLEOTIDE SEQUENCE</scope>
    <source>
        <strain evidence="4">JCM 17466</strain>
    </source>
</reference>
<dbReference type="InterPro" id="IPR000415">
    <property type="entry name" value="Nitroreductase-like"/>
</dbReference>
<dbReference type="InterPro" id="IPR029479">
    <property type="entry name" value="Nitroreductase"/>
</dbReference>
<comment type="similarity">
    <text evidence="1">Belongs to the nitroreductase family.</text>
</comment>
<dbReference type="PANTHER" id="PTHR43673">
    <property type="entry name" value="NAD(P)H NITROREDUCTASE YDGI-RELATED"/>
    <property type="match status" value="1"/>
</dbReference>
<sequence length="175" mass="19489">MANETLEVLKTRRSIRKYKSTQIPEELLDEILEAGTYAACGMGKQGSMMAVVQDPELVAKLSKMNAEIMGTDTDPFYGAPTVVVVFSDTKRPTHVEDGSLVMGNLLNAAHAVGIDSCWIHRAREVFETEEGKKMKKEWGIPDDYIGVGNCILGYRDCEYPEAAPRKEDYIIRVGR</sequence>
<evidence type="ECO:0000256" key="1">
    <source>
        <dbReference type="ARBA" id="ARBA00007118"/>
    </source>
</evidence>
<gene>
    <name evidence="4" type="ORF">ANBU17_18430</name>
</gene>
<accession>A0A916QAA1</accession>
<dbReference type="RefSeq" id="WP_201311204.1">
    <property type="nucleotide sequence ID" value="NZ_BLYI01000043.1"/>
</dbReference>
<organism evidence="4 5">
    <name type="scientific">Anaerostipes butyraticus</name>
    <dbReference type="NCBI Taxonomy" id="645466"/>
    <lineage>
        <taxon>Bacteria</taxon>
        <taxon>Bacillati</taxon>
        <taxon>Bacillota</taxon>
        <taxon>Clostridia</taxon>
        <taxon>Lachnospirales</taxon>
        <taxon>Lachnospiraceae</taxon>
        <taxon>Anaerostipes</taxon>
    </lineage>
</organism>
<evidence type="ECO:0000259" key="3">
    <source>
        <dbReference type="Pfam" id="PF00881"/>
    </source>
</evidence>
<comment type="caution">
    <text evidence="4">The sequence shown here is derived from an EMBL/GenBank/DDBJ whole genome shotgun (WGS) entry which is preliminary data.</text>
</comment>
<feature type="domain" description="Nitroreductase" evidence="3">
    <location>
        <begin position="9"/>
        <end position="154"/>
    </location>
</feature>